<dbReference type="InParanoid" id="T1G6L1"/>
<dbReference type="SMART" id="SM00315">
    <property type="entry name" value="RGS"/>
    <property type="match status" value="1"/>
</dbReference>
<dbReference type="PRINTS" id="PR01301">
    <property type="entry name" value="RGSPROTEIN"/>
</dbReference>
<dbReference type="OrthoDB" id="196547at2759"/>
<dbReference type="GO" id="GO:0005737">
    <property type="term" value="C:cytoplasm"/>
    <property type="evidence" value="ECO:0000318"/>
    <property type="project" value="GO_Central"/>
</dbReference>
<dbReference type="Pfam" id="PF00631">
    <property type="entry name" value="G-gamma"/>
    <property type="match status" value="1"/>
</dbReference>
<evidence type="ECO:0008006" key="9">
    <source>
        <dbReference type="Google" id="ProtNLM"/>
    </source>
</evidence>
<dbReference type="SUPFAM" id="SSF46785">
    <property type="entry name" value="Winged helix' DNA-binding domain"/>
    <property type="match status" value="1"/>
</dbReference>
<dbReference type="Gene3D" id="1.10.10.10">
    <property type="entry name" value="Winged helix-like DNA-binding domain superfamily/Winged helix DNA-binding domain"/>
    <property type="match status" value="1"/>
</dbReference>
<dbReference type="PROSITE" id="PS50132">
    <property type="entry name" value="RGS"/>
    <property type="match status" value="1"/>
</dbReference>
<dbReference type="Gene3D" id="1.10.167.10">
    <property type="entry name" value="Regulator of G-protein Signalling 4, domain 2"/>
    <property type="match status" value="1"/>
</dbReference>
<dbReference type="InterPro" id="IPR036305">
    <property type="entry name" value="RGS_sf"/>
</dbReference>
<dbReference type="InterPro" id="IPR047016">
    <property type="entry name" value="RGS6/7/9/11"/>
</dbReference>
<feature type="transmembrane region" description="Helical" evidence="2">
    <location>
        <begin position="20"/>
        <end position="40"/>
    </location>
</feature>
<accession>T1G6L1</accession>
<feature type="transmembrane region" description="Helical" evidence="2">
    <location>
        <begin position="484"/>
        <end position="516"/>
    </location>
</feature>
<evidence type="ECO:0000259" key="5">
    <source>
        <dbReference type="PROSITE" id="PS50186"/>
    </source>
</evidence>
<reference evidence="7" key="3">
    <citation type="submission" date="2015-06" db="UniProtKB">
        <authorList>
            <consortium name="EnsemblMetazoa"/>
        </authorList>
    </citation>
    <scope>IDENTIFICATION</scope>
</reference>
<evidence type="ECO:0000259" key="4">
    <source>
        <dbReference type="PROSITE" id="PS50132"/>
    </source>
</evidence>
<dbReference type="InterPro" id="IPR040759">
    <property type="entry name" value="RGS_DHEX"/>
</dbReference>
<dbReference type="GO" id="GO:0035556">
    <property type="term" value="P:intracellular signal transduction"/>
    <property type="evidence" value="ECO:0007669"/>
    <property type="project" value="InterPro"/>
</dbReference>
<dbReference type="SUPFAM" id="SSF48097">
    <property type="entry name" value="Regulator of G-protein signaling, RGS"/>
    <property type="match status" value="1"/>
</dbReference>
<keyword evidence="2" id="KW-1133">Transmembrane helix</keyword>
<dbReference type="RefSeq" id="XP_009026610.1">
    <property type="nucleotide sequence ID" value="XM_009028362.1"/>
</dbReference>
<keyword evidence="8" id="KW-1185">Reference proteome</keyword>
<dbReference type="FunFam" id="1.10.1240.60:FF:000001">
    <property type="entry name" value="Regulator of G-protein signaling 6"/>
    <property type="match status" value="1"/>
</dbReference>
<keyword evidence="1" id="KW-0734">Signal transduction inhibitor</keyword>
<dbReference type="FunCoup" id="T1G6L1">
    <property type="interactions" value="133"/>
</dbReference>
<dbReference type="eggNOG" id="KOG3589">
    <property type="taxonomic scope" value="Eukaryota"/>
</dbReference>
<dbReference type="Pfam" id="PF00615">
    <property type="entry name" value="RGS"/>
    <property type="match status" value="1"/>
</dbReference>
<dbReference type="GO" id="GO:0009968">
    <property type="term" value="P:negative regulation of signal transduction"/>
    <property type="evidence" value="ECO:0007669"/>
    <property type="project" value="UniProtKB-KW"/>
</dbReference>
<dbReference type="InterPro" id="IPR036388">
    <property type="entry name" value="WH-like_DNA-bd_sf"/>
</dbReference>
<evidence type="ECO:0000313" key="7">
    <source>
        <dbReference type="EnsemblMetazoa" id="HelroP87051"/>
    </source>
</evidence>
<dbReference type="KEGG" id="hro:HELRODRAFT_87051"/>
<reference evidence="8" key="1">
    <citation type="submission" date="2012-12" db="EMBL/GenBank/DDBJ databases">
        <authorList>
            <person name="Hellsten U."/>
            <person name="Grimwood J."/>
            <person name="Chapman J.A."/>
            <person name="Shapiro H."/>
            <person name="Aerts A."/>
            <person name="Otillar R.P."/>
            <person name="Terry A.Y."/>
            <person name="Boore J.L."/>
            <person name="Simakov O."/>
            <person name="Marletaz F."/>
            <person name="Cho S.-J."/>
            <person name="Edsinger-Gonzales E."/>
            <person name="Havlak P."/>
            <person name="Kuo D.-H."/>
            <person name="Larsson T."/>
            <person name="Lv J."/>
            <person name="Arendt D."/>
            <person name="Savage R."/>
            <person name="Osoegawa K."/>
            <person name="de Jong P."/>
            <person name="Lindberg D.R."/>
            <person name="Seaver E.C."/>
            <person name="Weisblat D.A."/>
            <person name="Putnam N.H."/>
            <person name="Grigoriev I.V."/>
            <person name="Rokhsar D.S."/>
        </authorList>
    </citation>
    <scope>NUCLEOTIDE SEQUENCE</scope>
</reference>
<dbReference type="InterPro" id="IPR016137">
    <property type="entry name" value="RGS"/>
</dbReference>
<dbReference type="GO" id="GO:0007186">
    <property type="term" value="P:G protein-coupled receptor signaling pathway"/>
    <property type="evidence" value="ECO:0000318"/>
    <property type="project" value="GO_Central"/>
</dbReference>
<sequence>MTTSNSIFDTSQRDDENPNILVFRKVSLVIFFILNFNYFFQFLFNFCCFNTFFLFYISHIFLLKFLFFKNITKMEALLEMMQDPVIGIDVRTVKQFMTKIPSVFTGTDLINWFMKNLDVEDTAEALHLANLLGTYGYIFQVYVDHKLNFKGDGPFYRFQTPCLWPSKVIEPENCDYAVYLCKRTMQNKQRLELVDYEAENLARLQKDLSKRWELIFIQAEAQVKVDRKREKLERKVLDSQERAFWDVHRPAPGCVNTTEVDIKKACRNMMTTIVMMMIGMKMMMMMIQIERLKKSVERRRIKVSKCSESYLLYYDQYSEFDPFITPAEPNNPWTSDNLDFWEQESTMKDIPPRRVKRWGLSVRELLRDASGREHFKKFLEKEFSAENLKFWEACQKLKCISLNKVEQTVKEIYNDYLSPNAHEPVNVDCKVAETVNKKISTNPDRCCFVEAEEHIYQLMKSDCYNRYLRSDMYRDYIAGTKKKVCYCFVVVVCSCLFCFCCLFCCWGCCCYVRLFWLSSCLSIF</sequence>
<reference evidence="6 8" key="2">
    <citation type="journal article" date="2013" name="Nature">
        <title>Insights into bilaterian evolution from three spiralian genomes.</title>
        <authorList>
            <person name="Simakov O."/>
            <person name="Marletaz F."/>
            <person name="Cho S.J."/>
            <person name="Edsinger-Gonzales E."/>
            <person name="Havlak P."/>
            <person name="Hellsten U."/>
            <person name="Kuo D.H."/>
            <person name="Larsson T."/>
            <person name="Lv J."/>
            <person name="Arendt D."/>
            <person name="Savage R."/>
            <person name="Osoegawa K."/>
            <person name="de Jong P."/>
            <person name="Grimwood J."/>
            <person name="Chapman J.A."/>
            <person name="Shapiro H."/>
            <person name="Aerts A."/>
            <person name="Otillar R.P."/>
            <person name="Terry A.Y."/>
            <person name="Boore J.L."/>
            <person name="Grigoriev I.V."/>
            <person name="Lindberg D.R."/>
            <person name="Seaver E.C."/>
            <person name="Weisblat D.A."/>
            <person name="Putnam N.H."/>
            <person name="Rokhsar D.S."/>
        </authorList>
    </citation>
    <scope>NUCLEOTIDE SEQUENCE</scope>
</reference>
<dbReference type="SUPFAM" id="SSF48670">
    <property type="entry name" value="Transducin (heterotrimeric G protein), gamma chain"/>
    <property type="match status" value="1"/>
</dbReference>
<evidence type="ECO:0000259" key="3">
    <source>
        <dbReference type="PROSITE" id="PS50058"/>
    </source>
</evidence>
<dbReference type="FunFam" id="1.10.167.10:FF:000001">
    <property type="entry name" value="Putative regulator of g-protein signaling 12"/>
    <property type="match status" value="1"/>
</dbReference>
<feature type="domain" description="DEP" evidence="5">
    <location>
        <begin position="84"/>
        <end position="160"/>
    </location>
</feature>
<dbReference type="PANTHER" id="PTHR45746">
    <property type="entry name" value="LP21163P"/>
    <property type="match status" value="1"/>
</dbReference>
<dbReference type="EMBL" id="KB097536">
    <property type="protein sequence ID" value="ESN95257.1"/>
    <property type="molecule type" value="Genomic_DNA"/>
</dbReference>
<evidence type="ECO:0000256" key="1">
    <source>
        <dbReference type="ARBA" id="ARBA00022700"/>
    </source>
</evidence>
<dbReference type="Pfam" id="PF18148">
    <property type="entry name" value="RGS_DHEX"/>
    <property type="match status" value="1"/>
</dbReference>
<dbReference type="GeneID" id="20216708"/>
<dbReference type="PROSITE" id="PS50058">
    <property type="entry name" value="G_PROTEIN_GAMMA"/>
    <property type="match status" value="1"/>
</dbReference>
<dbReference type="Gene3D" id="4.10.260.10">
    <property type="entry name" value="Transducin (heterotrimeric G protein), gamma chain"/>
    <property type="match status" value="1"/>
</dbReference>
<dbReference type="CDD" id="cd00068">
    <property type="entry name" value="GGL"/>
    <property type="match status" value="1"/>
</dbReference>
<dbReference type="SMART" id="SM01224">
    <property type="entry name" value="G_gamma"/>
    <property type="match status" value="1"/>
</dbReference>
<dbReference type="InterPro" id="IPR015898">
    <property type="entry name" value="G-protein_gamma-like_dom"/>
</dbReference>
<dbReference type="Gene3D" id="1.10.1240.60">
    <property type="match status" value="1"/>
</dbReference>
<evidence type="ECO:0000313" key="6">
    <source>
        <dbReference type="EMBL" id="ESN95257.1"/>
    </source>
</evidence>
<name>T1G6L1_HELRO</name>
<dbReference type="GO" id="GO:0008277">
    <property type="term" value="P:regulation of G protein-coupled receptor signaling pathway"/>
    <property type="evidence" value="ECO:0007669"/>
    <property type="project" value="InterPro"/>
</dbReference>
<proteinExistence type="predicted"/>
<keyword evidence="2" id="KW-0472">Membrane</keyword>
<dbReference type="STRING" id="6412.T1G6L1"/>
<dbReference type="EnsemblMetazoa" id="HelroT87051">
    <property type="protein sequence ID" value="HelroP87051"/>
    <property type="gene ID" value="HelroG87051"/>
</dbReference>
<dbReference type="GO" id="GO:0005096">
    <property type="term" value="F:GTPase activator activity"/>
    <property type="evidence" value="ECO:0000318"/>
    <property type="project" value="GO_Central"/>
</dbReference>
<dbReference type="CTD" id="20216708"/>
<dbReference type="EMBL" id="AMQM01006890">
    <property type="status" value="NOT_ANNOTATED_CDS"/>
    <property type="molecule type" value="Genomic_DNA"/>
</dbReference>
<feature type="transmembrane region" description="Helical" evidence="2">
    <location>
        <begin position="47"/>
        <end position="68"/>
    </location>
</feature>
<dbReference type="EMBL" id="AMQM01006889">
    <property type="status" value="NOT_ANNOTATED_CDS"/>
    <property type="molecule type" value="Genomic_DNA"/>
</dbReference>
<dbReference type="HOGENOM" id="CLU_025092_4_1_1"/>
<dbReference type="InterPro" id="IPR036390">
    <property type="entry name" value="WH_DNA-bd_sf"/>
</dbReference>
<dbReference type="Proteomes" id="UP000015101">
    <property type="component" value="Unassembled WGS sequence"/>
</dbReference>
<dbReference type="PANTHER" id="PTHR45746:SF6">
    <property type="entry name" value="LP21163P"/>
    <property type="match status" value="1"/>
</dbReference>
<dbReference type="Pfam" id="PF00610">
    <property type="entry name" value="DEP"/>
    <property type="match status" value="1"/>
</dbReference>
<keyword evidence="2" id="KW-0812">Transmembrane</keyword>
<evidence type="ECO:0000256" key="2">
    <source>
        <dbReference type="SAM" id="Phobius"/>
    </source>
</evidence>
<evidence type="ECO:0000313" key="8">
    <source>
        <dbReference type="Proteomes" id="UP000015101"/>
    </source>
</evidence>
<organism evidence="7 8">
    <name type="scientific">Helobdella robusta</name>
    <name type="common">Californian leech</name>
    <dbReference type="NCBI Taxonomy" id="6412"/>
    <lineage>
        <taxon>Eukaryota</taxon>
        <taxon>Metazoa</taxon>
        <taxon>Spiralia</taxon>
        <taxon>Lophotrochozoa</taxon>
        <taxon>Annelida</taxon>
        <taxon>Clitellata</taxon>
        <taxon>Hirudinea</taxon>
        <taxon>Rhynchobdellida</taxon>
        <taxon>Glossiphoniidae</taxon>
        <taxon>Helobdella</taxon>
    </lineage>
</organism>
<dbReference type="SMART" id="SM00049">
    <property type="entry name" value="DEP"/>
    <property type="match status" value="1"/>
</dbReference>
<dbReference type="InterPro" id="IPR047017">
    <property type="entry name" value="RGS6/7/9/11_DHEX_sf"/>
</dbReference>
<dbReference type="GO" id="GO:0043005">
    <property type="term" value="C:neuron projection"/>
    <property type="evidence" value="ECO:0000318"/>
    <property type="project" value="GO_Central"/>
</dbReference>
<dbReference type="OMA" id="ADPPFHD"/>
<dbReference type="InterPro" id="IPR044926">
    <property type="entry name" value="RGS_subdomain_2"/>
</dbReference>
<dbReference type="AlphaFoldDB" id="T1G6L1"/>
<protein>
    <recommendedName>
        <fullName evidence="9">RGS domain-containing protein</fullName>
    </recommendedName>
</protein>
<dbReference type="CDD" id="cd04450">
    <property type="entry name" value="DEP_RGS7-like"/>
    <property type="match status" value="1"/>
</dbReference>
<dbReference type="SMART" id="SM00224">
    <property type="entry name" value="GGL"/>
    <property type="match status" value="1"/>
</dbReference>
<dbReference type="PROSITE" id="PS50186">
    <property type="entry name" value="DEP"/>
    <property type="match status" value="1"/>
</dbReference>
<gene>
    <name evidence="7" type="primary">20216708</name>
    <name evidence="6" type="ORF">HELRODRAFT_87051</name>
</gene>
<dbReference type="InterPro" id="IPR000591">
    <property type="entry name" value="DEP_dom"/>
</dbReference>
<feature type="domain" description="RGS" evidence="4">
    <location>
        <begin position="361"/>
        <end position="477"/>
    </location>
</feature>
<feature type="domain" description="G protein gamma" evidence="3">
    <location>
        <begin position="285"/>
        <end position="344"/>
    </location>
</feature>
<feature type="transmembrane region" description="Helical" evidence="2">
    <location>
        <begin position="269"/>
        <end position="289"/>
    </location>
</feature>
<dbReference type="InterPro" id="IPR036284">
    <property type="entry name" value="GGL_sf"/>
</dbReference>